<dbReference type="AlphaFoldDB" id="A0A7W6GTY9"/>
<dbReference type="RefSeq" id="WP_183968285.1">
    <property type="nucleotide sequence ID" value="NZ_BAABBZ010000058.1"/>
</dbReference>
<gene>
    <name evidence="3" type="ORF">GGQ68_003618</name>
</gene>
<keyword evidence="4" id="KW-1185">Reference proteome</keyword>
<accession>A0A7W6GTY9</accession>
<reference evidence="3 4" key="1">
    <citation type="submission" date="2020-08" db="EMBL/GenBank/DDBJ databases">
        <title>Genomic Encyclopedia of Type Strains, Phase IV (KMG-IV): sequencing the most valuable type-strain genomes for metagenomic binning, comparative biology and taxonomic classification.</title>
        <authorList>
            <person name="Goeker M."/>
        </authorList>
    </citation>
    <scope>NUCLEOTIDE SEQUENCE [LARGE SCALE GENOMIC DNA]</scope>
    <source>
        <strain evidence="3 4">DSM 102235</strain>
    </source>
</reference>
<name>A0A7W6GTY9_9RHOB</name>
<dbReference type="Proteomes" id="UP000541426">
    <property type="component" value="Unassembled WGS sequence"/>
</dbReference>
<dbReference type="Pfam" id="PF25838">
    <property type="entry name" value="Apionate_lact_M"/>
    <property type="match status" value="1"/>
</dbReference>
<evidence type="ECO:0000259" key="2">
    <source>
        <dbReference type="Pfam" id="PF25838"/>
    </source>
</evidence>
<comment type="caution">
    <text evidence="3">The sequence shown here is derived from an EMBL/GenBank/DDBJ whole genome shotgun (WGS) entry which is preliminary data.</text>
</comment>
<organism evidence="3 4">
    <name type="scientific">Sagittula marina</name>
    <dbReference type="NCBI Taxonomy" id="943940"/>
    <lineage>
        <taxon>Bacteria</taxon>
        <taxon>Pseudomonadati</taxon>
        <taxon>Pseudomonadota</taxon>
        <taxon>Alphaproteobacteria</taxon>
        <taxon>Rhodobacterales</taxon>
        <taxon>Roseobacteraceae</taxon>
        <taxon>Sagittula</taxon>
    </lineage>
</organism>
<sequence>MRDLYGTEEPPAPIETITHGDVALTLQAGALRHLRVGGVEVIRSIAFLARDRDWGTLVADVGVVERRHDGDALHLSWPLRFVNGAGRLDVTVHVTLQADGLTVTGEGRAHGAFETNRAGFTVLHPIEGVAGCPARVTHADGRGEESRFPELIEPWQPFINIAALEHEANGLRVRCALSGDTFEMEDQRQWGDASFKTYNRPLALPWPYELPDGEEVQQAVEVSWTACKTKARPVARPATPAHVPELALVLTAQDAQCLAAWPDDLNVVKPQRLLCHVDATLGDVAGQMRAFAAAQAAAVGVAFDLELIGRFDGVQTPAEELSNHARAMAQSGFAPVSVFGCPSVDRQSTPPGSQWPACPPLEEVHAAIATAFPDLPHGGGMASLFTELNRKRPPVDMLDFISHGLCPIVHAADDLSVMETLEAVPHIARSARAIIGDRPYRIGPATIAMRQNPYGTRTIPNPDGRRVCMSNDDPRHRGAFGAAYAVGLLAALAPFDVAVWTPASLYGPRGVVGNPGPLPTVLRAMSAMAGQRLVRAEVTGGQAILETDRVLLRANLTDRPIDGLMPFGHDIRQPR</sequence>
<dbReference type="Pfam" id="PF25837">
    <property type="entry name" value="Apionate_lact_N"/>
    <property type="match status" value="1"/>
</dbReference>
<evidence type="ECO:0000313" key="3">
    <source>
        <dbReference type="EMBL" id="MBB3987272.1"/>
    </source>
</evidence>
<dbReference type="EMBL" id="JACIEJ010000009">
    <property type="protein sequence ID" value="MBB3987272.1"/>
    <property type="molecule type" value="Genomic_DNA"/>
</dbReference>
<protein>
    <submittedName>
        <fullName evidence="3">Uncharacterized protein</fullName>
    </submittedName>
</protein>
<evidence type="ECO:0000259" key="1">
    <source>
        <dbReference type="Pfam" id="PF25837"/>
    </source>
</evidence>
<dbReference type="InterPro" id="IPR058787">
    <property type="entry name" value="ApnL_M"/>
</dbReference>
<feature type="domain" description="D-apionate lactonase TIM barrel" evidence="2">
    <location>
        <begin position="246"/>
        <end position="530"/>
    </location>
</feature>
<evidence type="ECO:0000313" key="4">
    <source>
        <dbReference type="Proteomes" id="UP000541426"/>
    </source>
</evidence>
<dbReference type="InterPro" id="IPR058788">
    <property type="entry name" value="ApnL_N"/>
</dbReference>
<feature type="domain" description="D-apionate lactonase N-terminal" evidence="1">
    <location>
        <begin position="4"/>
        <end position="225"/>
    </location>
</feature>
<proteinExistence type="predicted"/>